<dbReference type="Gene3D" id="3.30.70.120">
    <property type="match status" value="1"/>
</dbReference>
<keyword evidence="3 6" id="KW-0812">Transmembrane</keyword>
<dbReference type="RefSeq" id="WP_083330350.1">
    <property type="nucleotide sequence ID" value="NZ_FNHZ01000008.1"/>
</dbReference>
<dbReference type="GO" id="GO:0005886">
    <property type="term" value="C:plasma membrane"/>
    <property type="evidence" value="ECO:0007669"/>
    <property type="project" value="UniProtKB-SubCell"/>
</dbReference>
<dbReference type="CDD" id="cd16380">
    <property type="entry name" value="YitT_C"/>
    <property type="match status" value="1"/>
</dbReference>
<dbReference type="Pfam" id="PF10035">
    <property type="entry name" value="DUF2179"/>
    <property type="match status" value="1"/>
</dbReference>
<dbReference type="InterPro" id="IPR019264">
    <property type="entry name" value="DUF2179"/>
</dbReference>
<organism evidence="8 9">
    <name type="scientific">Lachnospira pectinoschiza</name>
    <dbReference type="NCBI Taxonomy" id="28052"/>
    <lineage>
        <taxon>Bacteria</taxon>
        <taxon>Bacillati</taxon>
        <taxon>Bacillota</taxon>
        <taxon>Clostridia</taxon>
        <taxon>Lachnospirales</taxon>
        <taxon>Lachnospiraceae</taxon>
        <taxon>Lachnospira</taxon>
    </lineage>
</organism>
<evidence type="ECO:0000256" key="6">
    <source>
        <dbReference type="SAM" id="Phobius"/>
    </source>
</evidence>
<evidence type="ECO:0000313" key="9">
    <source>
        <dbReference type="Proteomes" id="UP000187651"/>
    </source>
</evidence>
<name>A0A1G9ZHS7_9FIRM</name>
<keyword evidence="5 6" id="KW-0472">Membrane</keyword>
<gene>
    <name evidence="8" type="ORF">SAMN05216544_2147</name>
</gene>
<evidence type="ECO:0000256" key="5">
    <source>
        <dbReference type="ARBA" id="ARBA00023136"/>
    </source>
</evidence>
<dbReference type="InterPro" id="IPR051461">
    <property type="entry name" value="UPF0750_membrane"/>
</dbReference>
<feature type="transmembrane region" description="Helical" evidence="6">
    <location>
        <begin position="103"/>
        <end position="124"/>
    </location>
</feature>
<evidence type="ECO:0000259" key="7">
    <source>
        <dbReference type="Pfam" id="PF10035"/>
    </source>
</evidence>
<evidence type="ECO:0000256" key="3">
    <source>
        <dbReference type="ARBA" id="ARBA00022692"/>
    </source>
</evidence>
<sequence length="305" mass="34151">MLTKKNQNTSTCLKNPKNGNTISLKLRIRNFIFISFAAVIMALNIKIFVRNANTFPGGATGLTLLIQQIFWQFFNIKVSYTIINLLINAIPVYIGFRYIGKHFTILSVYMIIVTSVLTDLLPTIKITNDILLLVVFGGIINGVAISICLLSGATSGGTDFISIFISERKGIDSFNIILGFNTVILTIAGFLFGWDKAMYSIVFQFISTQVLHLLYRKYQETTLFIVTNKPREVVETIAAISGHSSTILEGEGSYEHCERNVVYSVISSQESSHVVKAVKTTDPKAFVNVMRTQQVQGRFYRPKEY</sequence>
<keyword evidence="9" id="KW-1185">Reference proteome</keyword>
<reference evidence="9" key="1">
    <citation type="submission" date="2016-10" db="EMBL/GenBank/DDBJ databases">
        <authorList>
            <person name="Varghese N."/>
            <person name="Submissions S."/>
        </authorList>
    </citation>
    <scope>NUCLEOTIDE SEQUENCE [LARGE SCALE GENOMIC DNA]</scope>
    <source>
        <strain evidence="9">M83</strain>
    </source>
</reference>
<feature type="domain" description="DUF2179" evidence="7">
    <location>
        <begin position="244"/>
        <end position="297"/>
    </location>
</feature>
<evidence type="ECO:0000256" key="4">
    <source>
        <dbReference type="ARBA" id="ARBA00022989"/>
    </source>
</evidence>
<evidence type="ECO:0000313" key="8">
    <source>
        <dbReference type="EMBL" id="SDN20814.1"/>
    </source>
</evidence>
<evidence type="ECO:0000256" key="2">
    <source>
        <dbReference type="ARBA" id="ARBA00022475"/>
    </source>
</evidence>
<dbReference type="Pfam" id="PF02588">
    <property type="entry name" value="YitT_membrane"/>
    <property type="match status" value="1"/>
</dbReference>
<dbReference type="PANTHER" id="PTHR33545">
    <property type="entry name" value="UPF0750 MEMBRANE PROTEIN YITT-RELATED"/>
    <property type="match status" value="1"/>
</dbReference>
<dbReference type="EMBL" id="FNHZ01000008">
    <property type="protein sequence ID" value="SDN20814.1"/>
    <property type="molecule type" value="Genomic_DNA"/>
</dbReference>
<accession>A0A1G9ZHS7</accession>
<keyword evidence="4 6" id="KW-1133">Transmembrane helix</keyword>
<proteinExistence type="predicted"/>
<feature type="transmembrane region" description="Helical" evidence="6">
    <location>
        <begin position="69"/>
        <end position="96"/>
    </location>
</feature>
<dbReference type="Proteomes" id="UP000187651">
    <property type="component" value="Unassembled WGS sequence"/>
</dbReference>
<feature type="transmembrane region" description="Helical" evidence="6">
    <location>
        <begin position="130"/>
        <end position="153"/>
    </location>
</feature>
<feature type="transmembrane region" description="Helical" evidence="6">
    <location>
        <begin position="31"/>
        <end position="49"/>
    </location>
</feature>
<feature type="transmembrane region" description="Helical" evidence="6">
    <location>
        <begin position="174"/>
        <end position="192"/>
    </location>
</feature>
<protein>
    <submittedName>
        <fullName evidence="8">Uncharacterized membrane-anchored protein YitT, contains DUF161 and DUF2179 domains</fullName>
    </submittedName>
</protein>
<comment type="subcellular location">
    <subcellularLocation>
        <location evidence="1">Cell membrane</location>
        <topology evidence="1">Multi-pass membrane protein</topology>
    </subcellularLocation>
</comment>
<dbReference type="AlphaFoldDB" id="A0A1G9ZHS7"/>
<dbReference type="InterPro" id="IPR015867">
    <property type="entry name" value="N-reg_PII/ATP_PRibTrfase_C"/>
</dbReference>
<dbReference type="PIRSF" id="PIRSF006483">
    <property type="entry name" value="Membrane_protein_YitT"/>
    <property type="match status" value="1"/>
</dbReference>
<evidence type="ECO:0000256" key="1">
    <source>
        <dbReference type="ARBA" id="ARBA00004651"/>
    </source>
</evidence>
<keyword evidence="2" id="KW-1003">Cell membrane</keyword>
<dbReference type="OrthoDB" id="9779786at2"/>
<dbReference type="PANTHER" id="PTHR33545:SF5">
    <property type="entry name" value="UPF0750 MEMBRANE PROTEIN YITT"/>
    <property type="match status" value="1"/>
</dbReference>
<dbReference type="InterPro" id="IPR003740">
    <property type="entry name" value="YitT"/>
</dbReference>